<dbReference type="Proteomes" id="UP001150266">
    <property type="component" value="Unassembled WGS sequence"/>
</dbReference>
<name>A0A9W9AS89_9AGAR</name>
<reference evidence="1" key="1">
    <citation type="submission" date="2022-08" db="EMBL/GenBank/DDBJ databases">
        <title>A Global Phylogenomic Analysis of the Shiitake Genus Lentinula.</title>
        <authorList>
            <consortium name="DOE Joint Genome Institute"/>
            <person name="Sierra-Patev S."/>
            <person name="Min B."/>
            <person name="Naranjo-Ortiz M."/>
            <person name="Looney B."/>
            <person name="Konkel Z."/>
            <person name="Slot J.C."/>
            <person name="Sakamoto Y."/>
            <person name="Steenwyk J.L."/>
            <person name="Rokas A."/>
            <person name="Carro J."/>
            <person name="Camarero S."/>
            <person name="Ferreira P."/>
            <person name="Molpeceres G."/>
            <person name="Ruiz-Duenas F.J."/>
            <person name="Serrano A."/>
            <person name="Henrissat B."/>
            <person name="Drula E."/>
            <person name="Hughes K.W."/>
            <person name="Mata J.L."/>
            <person name="Ishikawa N.K."/>
            <person name="Vargas-Isla R."/>
            <person name="Ushijima S."/>
            <person name="Smith C.A."/>
            <person name="Ahrendt S."/>
            <person name="Andreopoulos W."/>
            <person name="He G."/>
            <person name="Labutti K."/>
            <person name="Lipzen A."/>
            <person name="Ng V."/>
            <person name="Riley R."/>
            <person name="Sandor L."/>
            <person name="Barry K."/>
            <person name="Martinez A.T."/>
            <person name="Xiao Y."/>
            <person name="Gibbons J.G."/>
            <person name="Terashima K."/>
            <person name="Grigoriev I.V."/>
            <person name="Hibbett D.S."/>
        </authorList>
    </citation>
    <scope>NUCLEOTIDE SEQUENCE</scope>
    <source>
        <strain evidence="1">JLM2183</strain>
    </source>
</reference>
<evidence type="ECO:0000313" key="2">
    <source>
        <dbReference type="Proteomes" id="UP001150266"/>
    </source>
</evidence>
<proteinExistence type="predicted"/>
<comment type="caution">
    <text evidence="1">The sequence shown here is derived from an EMBL/GenBank/DDBJ whole genome shotgun (WGS) entry which is preliminary data.</text>
</comment>
<sequence>MAGYDTFADLPADLWSDLVQQSDVLDSSSFTHDFDEFLNEFSSLPTEIPDFLESAVLQLYFHQEFLPDSHVLHSDLEQNASVLRSASLNESVTVEENQIPSERQAKTLSELQFQSKTNPSDENGDDKMLVVDEASVTKINQAELEYAELFGNPNSASFLEYELGPVKWNIFSEKLIEKRKASKQQQPSSGIIDFLVKTEIIKEVFRKYLPPAYSEVNYAIHTWPGSPNGKVILTRATVFTLSGWSKVFFSYWSRRAEHLALFSIHDDRLRIISSEFERHLFGYGTPGTNSEMNFHNHLGAKIDTVMQSLVQITTRKLDTILKETKERTGLNPTKLRGRRSMLDAYMVIKHRFFASSQESHSTLLSGATSSLWNENDIRQYNPISSDRQTSLSKLSDPILVSSSNLRQNSRSAPGRSMFKLQHAVDPTPEAGKDQLEFQFEWELK</sequence>
<protein>
    <submittedName>
        <fullName evidence="1">Uncharacterized protein</fullName>
    </submittedName>
</protein>
<organism evidence="1 2">
    <name type="scientific">Lentinula aciculospora</name>
    <dbReference type="NCBI Taxonomy" id="153920"/>
    <lineage>
        <taxon>Eukaryota</taxon>
        <taxon>Fungi</taxon>
        <taxon>Dikarya</taxon>
        <taxon>Basidiomycota</taxon>
        <taxon>Agaricomycotina</taxon>
        <taxon>Agaricomycetes</taxon>
        <taxon>Agaricomycetidae</taxon>
        <taxon>Agaricales</taxon>
        <taxon>Marasmiineae</taxon>
        <taxon>Omphalotaceae</taxon>
        <taxon>Lentinula</taxon>
    </lineage>
</organism>
<evidence type="ECO:0000313" key="1">
    <source>
        <dbReference type="EMBL" id="KAJ4488142.1"/>
    </source>
</evidence>
<accession>A0A9W9AS89</accession>
<keyword evidence="2" id="KW-1185">Reference proteome</keyword>
<dbReference type="AlphaFoldDB" id="A0A9W9AS89"/>
<dbReference type="EMBL" id="JAOTPV010000002">
    <property type="protein sequence ID" value="KAJ4488142.1"/>
    <property type="molecule type" value="Genomic_DNA"/>
</dbReference>
<dbReference type="OrthoDB" id="2860408at2759"/>
<gene>
    <name evidence="1" type="ORF">J3R30DRAFT_3433401</name>
</gene>